<organism evidence="3 4">
    <name type="scientific">Neobacillus novalis</name>
    <dbReference type="NCBI Taxonomy" id="220687"/>
    <lineage>
        <taxon>Bacteria</taxon>
        <taxon>Bacillati</taxon>
        <taxon>Bacillota</taxon>
        <taxon>Bacilli</taxon>
        <taxon>Bacillales</taxon>
        <taxon>Bacillaceae</taxon>
        <taxon>Neobacillus</taxon>
    </lineage>
</organism>
<evidence type="ECO:0000313" key="3">
    <source>
        <dbReference type="EMBL" id="WHY88494.1"/>
    </source>
</evidence>
<dbReference type="EMBL" id="CP126114">
    <property type="protein sequence ID" value="WHY88494.1"/>
    <property type="molecule type" value="Genomic_DNA"/>
</dbReference>
<reference evidence="3" key="1">
    <citation type="submission" date="2023-05" db="EMBL/GenBank/DDBJ databases">
        <title>Comparative genomics of Bacillaceae isolates and their secondary metabolite potential.</title>
        <authorList>
            <person name="Song L."/>
            <person name="Nielsen L.J."/>
            <person name="Mohite O."/>
            <person name="Xu X."/>
            <person name="Weber T."/>
            <person name="Kovacs A.T."/>
        </authorList>
    </citation>
    <scope>NUCLEOTIDE SEQUENCE</scope>
    <source>
        <strain evidence="3">XLM17</strain>
    </source>
</reference>
<dbReference type="CDD" id="cd03414">
    <property type="entry name" value="CbiX_SirB_C"/>
    <property type="match status" value="1"/>
</dbReference>
<name>A0AA95MTY6_9BACI</name>
<dbReference type="InterPro" id="IPR050963">
    <property type="entry name" value="Sirohydro_Cobaltochel/CbiX"/>
</dbReference>
<gene>
    <name evidence="3" type="ORF">QNH39_11915</name>
</gene>
<dbReference type="KEGG" id="nnv:QNH39_11915"/>
<protein>
    <submittedName>
        <fullName evidence="3">Sirohydrochlorin chelatase</fullName>
    </submittedName>
</protein>
<dbReference type="PANTHER" id="PTHR33542:SF3">
    <property type="entry name" value="SIROHYDROCHLORIN FERROCHELATASE, CHLOROPLASTIC"/>
    <property type="match status" value="1"/>
</dbReference>
<dbReference type="PANTHER" id="PTHR33542">
    <property type="entry name" value="SIROHYDROCHLORIN FERROCHELATASE, CHLOROPLASTIC"/>
    <property type="match status" value="1"/>
</dbReference>
<proteinExistence type="predicted"/>
<dbReference type="AlphaFoldDB" id="A0AA95MTY6"/>
<dbReference type="Proteomes" id="UP001178288">
    <property type="component" value="Chromosome"/>
</dbReference>
<evidence type="ECO:0000313" key="4">
    <source>
        <dbReference type="Proteomes" id="UP001178288"/>
    </source>
</evidence>
<dbReference type="RefSeq" id="WP_066086489.1">
    <property type="nucleotide sequence ID" value="NZ_CP126114.1"/>
</dbReference>
<dbReference type="InterPro" id="IPR002762">
    <property type="entry name" value="CbiX-like"/>
</dbReference>
<accession>A0AA95MTY6</accession>
<dbReference type="Pfam" id="PF01903">
    <property type="entry name" value="CbiX"/>
    <property type="match status" value="2"/>
</dbReference>
<evidence type="ECO:0000256" key="1">
    <source>
        <dbReference type="ARBA" id="ARBA00022723"/>
    </source>
</evidence>
<keyword evidence="1" id="KW-0479">Metal-binding</keyword>
<keyword evidence="4" id="KW-1185">Reference proteome</keyword>
<dbReference type="GO" id="GO:0046872">
    <property type="term" value="F:metal ion binding"/>
    <property type="evidence" value="ECO:0007669"/>
    <property type="project" value="UniProtKB-KW"/>
</dbReference>
<keyword evidence="2" id="KW-0456">Lyase</keyword>
<sequence length="252" mass="27591">MKAILYIGHGTRSKKGAEEARAFIERVIGRIDLPIQEISFLELTDPSIEEGFKRCVDKGATEIIVVPLFLLAAGHIKTDIPQALSLLQLRYPHIEVQVKDPFGVQEKILDAAVELVSDSAGTLEPQDRLLIVGRGSSDPEIHGNFAVIAEGIRNRLGINHVSVCYLAAAEPRLQEALQTICVKNVGRTIVVPYLLFSGLLIGEINQEVLKRQKLGYKILYTGPLSGHQMFEDIVVERAIGNKACVASCKVSS</sequence>
<evidence type="ECO:0000256" key="2">
    <source>
        <dbReference type="ARBA" id="ARBA00023239"/>
    </source>
</evidence>
<dbReference type="SUPFAM" id="SSF53800">
    <property type="entry name" value="Chelatase"/>
    <property type="match status" value="1"/>
</dbReference>
<dbReference type="CDD" id="cd03416">
    <property type="entry name" value="CbiX_SirB_N"/>
    <property type="match status" value="1"/>
</dbReference>
<dbReference type="GO" id="GO:0016829">
    <property type="term" value="F:lyase activity"/>
    <property type="evidence" value="ECO:0007669"/>
    <property type="project" value="UniProtKB-KW"/>
</dbReference>
<dbReference type="Gene3D" id="3.40.50.1400">
    <property type="match status" value="2"/>
</dbReference>